<keyword evidence="1" id="KW-0677">Repeat</keyword>
<evidence type="ECO:0000256" key="2">
    <source>
        <dbReference type="PROSITE-ProRule" id="PRU00339"/>
    </source>
</evidence>
<dbReference type="InterPro" id="IPR027417">
    <property type="entry name" value="P-loop_NTPase"/>
</dbReference>
<dbReference type="PANTHER" id="PTHR10039:SF14">
    <property type="entry name" value="NACHT DOMAIN-CONTAINING PROTEIN"/>
    <property type="match status" value="1"/>
</dbReference>
<comment type="caution">
    <text evidence="4">The sequence shown here is derived from an EMBL/GenBank/DDBJ whole genome shotgun (WGS) entry which is preliminary data.</text>
</comment>
<dbReference type="Proteomes" id="UP001492380">
    <property type="component" value="Unassembled WGS sequence"/>
</dbReference>
<evidence type="ECO:0000313" key="5">
    <source>
        <dbReference type="Proteomes" id="UP001492380"/>
    </source>
</evidence>
<dbReference type="PROSITE" id="PS50005">
    <property type="entry name" value="TPR"/>
    <property type="match status" value="1"/>
</dbReference>
<dbReference type="InterPro" id="IPR011990">
    <property type="entry name" value="TPR-like_helical_dom_sf"/>
</dbReference>
<feature type="repeat" description="TPR" evidence="2">
    <location>
        <begin position="741"/>
        <end position="774"/>
    </location>
</feature>
<evidence type="ECO:0000313" key="4">
    <source>
        <dbReference type="EMBL" id="KAK8238646.1"/>
    </source>
</evidence>
<keyword evidence="5" id="KW-1185">Reference proteome</keyword>
<name>A0ABR1YUI9_9PEZI</name>
<keyword evidence="2" id="KW-0802">TPR repeat</keyword>
<dbReference type="InterPro" id="IPR056884">
    <property type="entry name" value="NPHP3-like_N"/>
</dbReference>
<sequence length="1140" mass="130766">MSHKSFQEWTDFTSHPEQAVLKLIGPEKRGKTFLCYRIISHLMNNERLSDHPSGALNQFSNATPTVTSIAYHYFGKDDEKNETSIQDAVAAIIWQLVQSDLPYRQFIANHCSTSGHPIPKNDLLALLEPRKTSRFLIILDGIDHCADKTAGKLQAFLANLTSQADKSRRVRLLLSGNGQSLDCVKNFGSTVDLTLVQEIQGDIELFANRILYGEAHPLRDQSRQHLRAPNSQEKSSNGLETSDDIVKNVLLPTRIRNYDFINFLLGKINNGVWSSERLRALAERLSKGGKFALVEYRIEHANKKLDVDQIHDLNEIIPWVTPLSSGYPTVEMIEEILALSHGGSRMVISTRNYIEEKFDGLLYVVSYPATLVAGEAISGFFCERYGITEERTVSESSESSNIDRKTENELHPSEILMTKNLLKTVCGDQLFQKFGFDQFFQDKEDPLQRGIYFNPILGHIKIITTCLNAACGSERDDYQNLCLYAGSSLPRHLSQIHPQMLSNSQVSAMADVMPLLARFLGDSQVIKRWFKPVNLEHVYQRWFCVGDNRDFISRWFNDPRIARHSDVQKFRKEVRDPSQSNSYLVEPTRAAAWMWLQTTGPKNPEREMAFTWVRSFLNEEKTSDESTSVPRPSISIIKNAESWAQQALSAERSLHMPTWDIHMASTFEKFDHYREAAERYEMIMSRTRALWAISEIAQNYAKCVKNTDGDYLRALRTLEPVLEYYQHQSKKLEGDDKYDWLDTLFDMSQVYHDAGNTSEAVRLCENALELVPQSSRFKANLVRWMFASGRYAEMTSTLASMTPDGLVKIFVGRSMDFVRQVAIAASKDKSTNFIEVCRQALQAHGKLDSSAVYLSHCYALLLSWDTQSYDSRNRAMAKWQEILQVSPDYNDSSSRYLYGDVGSQLAACYVQVAVERGQTKMSIEEIVPYFDTRKRDKLDSLFEQESIFLARFYHLTNRDDFARCVLYPKMILTCGLLGDDNVENDWMGYMLLGQMFTCLDRDEDAIAAWSLQYRYRGVGLKFCRFSDRCSGFCGIEWDNNLRSDVHKCKDCHDVNFDRDCWKKVREGTLGWSQCGKGHNFLRIPKWDEAAEERFKGGRILVGHRDLDIKKWTKDELDRWESQVTGEMLVAFCSEIGYSIF</sequence>
<protein>
    <recommendedName>
        <fullName evidence="3">Nephrocystin 3-like N-terminal domain-containing protein</fullName>
    </recommendedName>
</protein>
<dbReference type="Gene3D" id="3.40.50.300">
    <property type="entry name" value="P-loop containing nucleotide triphosphate hydrolases"/>
    <property type="match status" value="1"/>
</dbReference>
<dbReference type="PANTHER" id="PTHR10039">
    <property type="entry name" value="AMELOGENIN"/>
    <property type="match status" value="1"/>
</dbReference>
<evidence type="ECO:0000259" key="3">
    <source>
        <dbReference type="Pfam" id="PF24883"/>
    </source>
</evidence>
<dbReference type="Pfam" id="PF24883">
    <property type="entry name" value="NPHP3_N"/>
    <property type="match status" value="1"/>
</dbReference>
<dbReference type="EMBL" id="JBBWRZ010000004">
    <property type="protein sequence ID" value="KAK8238646.1"/>
    <property type="molecule type" value="Genomic_DNA"/>
</dbReference>
<evidence type="ECO:0000256" key="1">
    <source>
        <dbReference type="ARBA" id="ARBA00022737"/>
    </source>
</evidence>
<gene>
    <name evidence="4" type="ORF">HDK90DRAFT_233335</name>
</gene>
<dbReference type="InterPro" id="IPR019734">
    <property type="entry name" value="TPR_rpt"/>
</dbReference>
<proteinExistence type="predicted"/>
<dbReference type="SUPFAM" id="SSF48452">
    <property type="entry name" value="TPR-like"/>
    <property type="match status" value="1"/>
</dbReference>
<reference evidence="4 5" key="1">
    <citation type="submission" date="2024-04" db="EMBL/GenBank/DDBJ databases">
        <title>Phyllosticta paracitricarpa is synonymous to the EU quarantine fungus P. citricarpa based on phylogenomic analyses.</title>
        <authorList>
            <consortium name="Lawrence Berkeley National Laboratory"/>
            <person name="Van Ingen-Buijs V.A."/>
            <person name="Van Westerhoven A.C."/>
            <person name="Haridas S."/>
            <person name="Skiadas P."/>
            <person name="Martin F."/>
            <person name="Groenewald J.Z."/>
            <person name="Crous P.W."/>
            <person name="Seidl M.F."/>
        </authorList>
    </citation>
    <scope>NUCLEOTIDE SEQUENCE [LARGE SCALE GENOMIC DNA]</scope>
    <source>
        <strain evidence="4 5">CBS 123374</strain>
    </source>
</reference>
<organism evidence="4 5">
    <name type="scientific">Phyllosticta capitalensis</name>
    <dbReference type="NCBI Taxonomy" id="121624"/>
    <lineage>
        <taxon>Eukaryota</taxon>
        <taxon>Fungi</taxon>
        <taxon>Dikarya</taxon>
        <taxon>Ascomycota</taxon>
        <taxon>Pezizomycotina</taxon>
        <taxon>Dothideomycetes</taxon>
        <taxon>Dothideomycetes incertae sedis</taxon>
        <taxon>Botryosphaeriales</taxon>
        <taxon>Phyllostictaceae</taxon>
        <taxon>Phyllosticta</taxon>
    </lineage>
</organism>
<feature type="domain" description="Nephrocystin 3-like N-terminal" evidence="3">
    <location>
        <begin position="2"/>
        <end position="175"/>
    </location>
</feature>
<accession>A0ABR1YUI9</accession>
<dbReference type="Gene3D" id="1.25.40.10">
    <property type="entry name" value="Tetratricopeptide repeat domain"/>
    <property type="match status" value="1"/>
</dbReference>